<dbReference type="Pfam" id="PF02515">
    <property type="entry name" value="CoA_transf_3"/>
    <property type="match status" value="1"/>
</dbReference>
<evidence type="ECO:0000313" key="3">
    <source>
        <dbReference type="Proteomes" id="UP000537141"/>
    </source>
</evidence>
<dbReference type="Gene3D" id="3.30.1540.10">
    <property type="entry name" value="formyl-coa transferase, domain 3"/>
    <property type="match status" value="1"/>
</dbReference>
<gene>
    <name evidence="2" type="ORF">HNQ55_000752</name>
</gene>
<protein>
    <submittedName>
        <fullName evidence="2">Crotonobetainyl-CoA:carnitine CoA-transferase CaiB-like acyl-CoA transferase</fullName>
    </submittedName>
</protein>
<dbReference type="PANTHER" id="PTHR48207">
    <property type="entry name" value="SUCCINATE--HYDROXYMETHYLGLUTARATE COA-TRANSFERASE"/>
    <property type="match status" value="1"/>
</dbReference>
<dbReference type="Proteomes" id="UP000537141">
    <property type="component" value="Unassembled WGS sequence"/>
</dbReference>
<dbReference type="InterPro" id="IPR003673">
    <property type="entry name" value="CoA-Trfase_fam_III"/>
</dbReference>
<evidence type="ECO:0000313" key="2">
    <source>
        <dbReference type="EMBL" id="MBB6542274.1"/>
    </source>
</evidence>
<comment type="caution">
    <text evidence="2">The sequence shown here is derived from an EMBL/GenBank/DDBJ whole genome shotgun (WGS) entry which is preliminary data.</text>
</comment>
<dbReference type="Gene3D" id="3.40.50.10540">
    <property type="entry name" value="Crotonobetainyl-coa:carnitine coa-transferase, domain 1"/>
    <property type="match status" value="1"/>
</dbReference>
<dbReference type="EMBL" id="JACHHU010000003">
    <property type="protein sequence ID" value="MBB6542274.1"/>
    <property type="molecule type" value="Genomic_DNA"/>
</dbReference>
<dbReference type="AlphaFoldDB" id="A0A7X0NF24"/>
<dbReference type="InterPro" id="IPR044855">
    <property type="entry name" value="CoA-Trfase_III_dom3_sf"/>
</dbReference>
<dbReference type="GO" id="GO:0008410">
    <property type="term" value="F:CoA-transferase activity"/>
    <property type="evidence" value="ECO:0007669"/>
    <property type="project" value="TreeGrafter"/>
</dbReference>
<dbReference type="PANTHER" id="PTHR48207:SF3">
    <property type="entry name" value="SUCCINATE--HYDROXYMETHYLGLUTARATE COA-TRANSFERASE"/>
    <property type="match status" value="1"/>
</dbReference>
<organism evidence="2 3">
    <name type="scientific">Thalassotalea piscium</name>
    <dbReference type="NCBI Taxonomy" id="1230533"/>
    <lineage>
        <taxon>Bacteria</taxon>
        <taxon>Pseudomonadati</taxon>
        <taxon>Pseudomonadota</taxon>
        <taxon>Gammaproteobacteria</taxon>
        <taxon>Alteromonadales</taxon>
        <taxon>Colwelliaceae</taxon>
        <taxon>Thalassotalea</taxon>
    </lineage>
</organism>
<accession>A0A7X0NF24</accession>
<proteinExistence type="predicted"/>
<dbReference type="SUPFAM" id="SSF89796">
    <property type="entry name" value="CoA-transferase family III (CaiB/BaiF)"/>
    <property type="match status" value="1"/>
</dbReference>
<name>A0A7X0NF24_9GAMM</name>
<sequence>MVSALNNIKVIDLSRILAGPWASQMLADMGAEVIKVERPIKGDDTRFWGPPFVKAATANQPPQAAYFHCVNRNKQSIAIDISKAQGQQVIKDLIMQADVLIENYKVGGLKQYGLDYESVKKLNPQLVYCSITGFGQHGPSANKPGYDAMIQGEGGLMSITGEPEGMPMKVGVALVDVMTGLYCSNAILAALMARHHTNEGQHIDIALLDVQVAALANQGMNYLATGENPDRLGNGHPNIVPYQTFATQNGSIILAVGNDNQFRKFCQVAQCPEIADEPEFATNEQRVINRNTLIPIIAGKLVLHTTQWWVEQLEHVDVPCGPVNTLDQVFNHPQVKHRKMVRQVSNKQGDLIDTVSSPINLSATPLQYHSASPDLGQHSKQVLSQWLNYSDEKITQLYLSSIVS</sequence>
<dbReference type="InterPro" id="IPR023606">
    <property type="entry name" value="CoA-Trfase_III_dom_1_sf"/>
</dbReference>
<keyword evidence="1 2" id="KW-0808">Transferase</keyword>
<dbReference type="RefSeq" id="WP_184422739.1">
    <property type="nucleotide sequence ID" value="NZ_AP027362.1"/>
</dbReference>
<reference evidence="2 3" key="1">
    <citation type="submission" date="2020-08" db="EMBL/GenBank/DDBJ databases">
        <title>Genomic Encyclopedia of Type Strains, Phase IV (KMG-IV): sequencing the most valuable type-strain genomes for metagenomic binning, comparative biology and taxonomic classification.</title>
        <authorList>
            <person name="Goeker M."/>
        </authorList>
    </citation>
    <scope>NUCLEOTIDE SEQUENCE [LARGE SCALE GENOMIC DNA]</scope>
    <source>
        <strain evidence="2 3">DSM 26287</strain>
    </source>
</reference>
<keyword evidence="3" id="KW-1185">Reference proteome</keyword>
<evidence type="ECO:0000256" key="1">
    <source>
        <dbReference type="ARBA" id="ARBA00022679"/>
    </source>
</evidence>
<dbReference type="InterPro" id="IPR050483">
    <property type="entry name" value="CoA-transferase_III_domain"/>
</dbReference>